<keyword evidence="2" id="KW-0238">DNA-binding</keyword>
<organism evidence="6 7">
    <name type="scientific">Paractinoplanes durhamensis</name>
    <dbReference type="NCBI Taxonomy" id="113563"/>
    <lineage>
        <taxon>Bacteria</taxon>
        <taxon>Bacillati</taxon>
        <taxon>Actinomycetota</taxon>
        <taxon>Actinomycetes</taxon>
        <taxon>Micromonosporales</taxon>
        <taxon>Micromonosporaceae</taxon>
        <taxon>Paractinoplanes</taxon>
    </lineage>
</organism>
<dbReference type="Gene3D" id="1.10.10.10">
    <property type="entry name" value="Winged helix-like DNA-binding domain superfamily/Winged helix DNA-binding domain"/>
    <property type="match status" value="1"/>
</dbReference>
<evidence type="ECO:0000256" key="2">
    <source>
        <dbReference type="ARBA" id="ARBA00023125"/>
    </source>
</evidence>
<dbReference type="PANTHER" id="PTHR44688">
    <property type="entry name" value="DNA-BINDING TRANSCRIPTIONAL ACTIVATOR DEVR_DOSR"/>
    <property type="match status" value="1"/>
</dbReference>
<reference evidence="6 7" key="1">
    <citation type="submission" date="2021-01" db="EMBL/GenBank/DDBJ databases">
        <title>Whole genome shotgun sequence of Actinoplanes durhamensis NBRC 14914.</title>
        <authorList>
            <person name="Komaki H."/>
            <person name="Tamura T."/>
        </authorList>
    </citation>
    <scope>NUCLEOTIDE SEQUENCE [LARGE SCALE GENOMIC DNA]</scope>
    <source>
        <strain evidence="6 7">NBRC 14914</strain>
    </source>
</reference>
<feature type="domain" description="HTH luxR-type" evidence="5">
    <location>
        <begin position="654"/>
        <end position="719"/>
    </location>
</feature>
<dbReference type="InterPro" id="IPR016032">
    <property type="entry name" value="Sig_transdc_resp-reg_C-effctor"/>
</dbReference>
<evidence type="ECO:0000256" key="3">
    <source>
        <dbReference type="ARBA" id="ARBA00023163"/>
    </source>
</evidence>
<evidence type="ECO:0000256" key="4">
    <source>
        <dbReference type="SAM" id="MobiDB-lite"/>
    </source>
</evidence>
<dbReference type="PROSITE" id="PS50043">
    <property type="entry name" value="HTH_LUXR_2"/>
    <property type="match status" value="1"/>
</dbReference>
<dbReference type="PROSITE" id="PS00622">
    <property type="entry name" value="HTH_LUXR_1"/>
    <property type="match status" value="1"/>
</dbReference>
<proteinExistence type="predicted"/>
<keyword evidence="3" id="KW-0804">Transcription</keyword>
<dbReference type="SUPFAM" id="SSF46894">
    <property type="entry name" value="C-terminal effector domain of the bipartite response regulators"/>
    <property type="match status" value="1"/>
</dbReference>
<dbReference type="PRINTS" id="PR00038">
    <property type="entry name" value="HTHLUXR"/>
</dbReference>
<keyword evidence="7" id="KW-1185">Reference proteome</keyword>
<gene>
    <name evidence="6" type="ORF">Adu01nite_28220</name>
</gene>
<feature type="region of interest" description="Disordered" evidence="4">
    <location>
        <begin position="722"/>
        <end position="741"/>
    </location>
</feature>
<dbReference type="Pfam" id="PF00196">
    <property type="entry name" value="GerE"/>
    <property type="match status" value="1"/>
</dbReference>
<dbReference type="SMART" id="SM00421">
    <property type="entry name" value="HTH_LUXR"/>
    <property type="match status" value="1"/>
</dbReference>
<evidence type="ECO:0000313" key="7">
    <source>
        <dbReference type="Proteomes" id="UP000637628"/>
    </source>
</evidence>
<evidence type="ECO:0000313" key="6">
    <source>
        <dbReference type="EMBL" id="GIE01472.1"/>
    </source>
</evidence>
<dbReference type="CDD" id="cd06170">
    <property type="entry name" value="LuxR_C_like"/>
    <property type="match status" value="1"/>
</dbReference>
<evidence type="ECO:0000259" key="5">
    <source>
        <dbReference type="PROSITE" id="PS50043"/>
    </source>
</evidence>
<protein>
    <recommendedName>
        <fullName evidence="5">HTH luxR-type domain-containing protein</fullName>
    </recommendedName>
</protein>
<name>A0ABQ3YV55_9ACTN</name>
<dbReference type="PANTHER" id="PTHR44688:SF16">
    <property type="entry name" value="DNA-BINDING TRANSCRIPTIONAL ACTIVATOR DEVR_DOSR"/>
    <property type="match status" value="1"/>
</dbReference>
<comment type="caution">
    <text evidence="6">The sequence shown here is derived from an EMBL/GenBank/DDBJ whole genome shotgun (WGS) entry which is preliminary data.</text>
</comment>
<dbReference type="Proteomes" id="UP000637628">
    <property type="component" value="Unassembled WGS sequence"/>
</dbReference>
<evidence type="ECO:0000256" key="1">
    <source>
        <dbReference type="ARBA" id="ARBA00023015"/>
    </source>
</evidence>
<dbReference type="InterPro" id="IPR000792">
    <property type="entry name" value="Tscrpt_reg_LuxR_C"/>
</dbReference>
<dbReference type="EMBL" id="BOML01000022">
    <property type="protein sequence ID" value="GIE01472.1"/>
    <property type="molecule type" value="Genomic_DNA"/>
</dbReference>
<dbReference type="InterPro" id="IPR036388">
    <property type="entry name" value="WH-like_DNA-bd_sf"/>
</dbReference>
<sequence>MVVRLESFSELDGSPLELLGASLATPLEPMLAVLIERITAAPITVVTGPSAVDPAVLPRAAGRRSADLLFAGSGPLLATARRLVTEDDPMAVIAGLSRLTFVAVLVDDADLGDPDCRAFVDDLHRRAGADAPIVVFACRGAERPLSLGEPYRRLRLRPLPAAAVTELSRGRVSDDVYPSIGGNAVLVEAALDDVAPAAFGRAVHRVLGGELTPVAQAIAVLGEQAEPFVLSRVLGMTPGRLGELFDELIAIGLLAPDHTLRSRVRTAVLTGAEPAASRRLNLRAAEVLHQDAAPAPVVARHLLAAGVAAEPWASAVLCEAAGQAARERRFDEAAAQLTLALDWSAAPAARAEIRSRLLDVRWWSDPAQAGDLLTALMAAARDGHLAPERTARLARLAAWQGRADDALVARDGDDRWVRHVFPGPGTVVHSAAAAVEMLRHLTPGEANLEDAQIAVFTLLGLERFDPDQPWFGRLARAVAVSELPPWQSLLAGARAAAALWAGDPGRAAAVARRAIGDDRWSVREAVPRAVLLLALTELGQHAEVAAAVTVPAPADLTRSPYGLLHLRARGRHHLATGAPQRAADDFRTIGDRLTSWGIEAPGLLPWRADLSEALLRLGDRDTARQLAEEHLTRSPAPSSWSRTRAAQLLATTLPDTAPPRLTRAEAKVAGLAARGHTNREISAQLYITMSTVEQHLTRIYRKLGVARRDELGDAVPQARCSAASADSRIRRAASGSGTGRE</sequence>
<accession>A0ABQ3YV55</accession>
<keyword evidence="1" id="KW-0805">Transcription regulation</keyword>
<dbReference type="RefSeq" id="WP_203727162.1">
    <property type="nucleotide sequence ID" value="NZ_BOML01000022.1"/>
</dbReference>